<accession>A0ABM4EK80</accession>
<dbReference type="RefSeq" id="XP_067153106.1">
    <property type="nucleotide sequence ID" value="XM_067297005.1"/>
</dbReference>
<reference evidence="3" key="1">
    <citation type="submission" date="2025-08" db="UniProtKB">
        <authorList>
            <consortium name="RefSeq"/>
        </authorList>
    </citation>
    <scope>IDENTIFICATION</scope>
    <source>
        <tissue evidence="3">Blood</tissue>
    </source>
</reference>
<feature type="region of interest" description="Disordered" evidence="1">
    <location>
        <begin position="343"/>
        <end position="363"/>
    </location>
</feature>
<gene>
    <name evidence="3" type="primary">LOC136992142</name>
</gene>
<keyword evidence="2" id="KW-1185">Reference proteome</keyword>
<evidence type="ECO:0000313" key="3">
    <source>
        <dbReference type="RefSeq" id="XP_067153106.1"/>
    </source>
</evidence>
<evidence type="ECO:0000313" key="2">
    <source>
        <dbReference type="Proteomes" id="UP001652627"/>
    </source>
</evidence>
<sequence>MREGPGGAAVKANCAGTPGHGDEPSYHRTAGAAAAGGPAGRVGLRPWGPPAVAGRRGLRAAAAGGTERFGSPGGEEGAPRAAACPGRVWAARGGRAVPGARAAPCSLAAPGRSHGGCPGGSRRGRRRLGHPGRSFDSALGVADIGDGQGAGRRRAAGRLVPARASATLRGCEEEQEAPSPEHQRGARARHGERRGHRHGRTRPGWRSPSRARGPVQTPQCHPSASSQTLPPCAKPGIAHPAGGAASLSPHPHEDFGASEVFPGESAAFLPWLSAQLLIASPGELHLACGAEGPASLPSSFIPRFVLPASDSCFGRVALCSRPCAAAPPSEEQSENRTHRLRLLCSGNESGRHPQQRASAVGFA</sequence>
<feature type="compositionally biased region" description="Polar residues" evidence="1">
    <location>
        <begin position="216"/>
        <end position="229"/>
    </location>
</feature>
<dbReference type="Proteomes" id="UP001652627">
    <property type="component" value="Chromosome 5"/>
</dbReference>
<evidence type="ECO:0000256" key="1">
    <source>
        <dbReference type="SAM" id="MobiDB-lite"/>
    </source>
</evidence>
<name>A0ABM4EK80_9AVES</name>
<organism evidence="2 3">
    <name type="scientific">Apteryx mantelli</name>
    <name type="common">North Island brown kiwi</name>
    <dbReference type="NCBI Taxonomy" id="2696672"/>
    <lineage>
        <taxon>Eukaryota</taxon>
        <taxon>Metazoa</taxon>
        <taxon>Chordata</taxon>
        <taxon>Craniata</taxon>
        <taxon>Vertebrata</taxon>
        <taxon>Euteleostomi</taxon>
        <taxon>Archelosauria</taxon>
        <taxon>Archosauria</taxon>
        <taxon>Dinosauria</taxon>
        <taxon>Saurischia</taxon>
        <taxon>Theropoda</taxon>
        <taxon>Coelurosauria</taxon>
        <taxon>Aves</taxon>
        <taxon>Palaeognathae</taxon>
        <taxon>Apterygiformes</taxon>
        <taxon>Apterygidae</taxon>
        <taxon>Apteryx</taxon>
    </lineage>
</organism>
<protein>
    <submittedName>
        <fullName evidence="3">Collagen, type I, alpha 1b-like</fullName>
    </submittedName>
</protein>
<proteinExistence type="predicted"/>
<dbReference type="GeneID" id="136992142"/>
<feature type="region of interest" description="Disordered" evidence="1">
    <location>
        <begin position="110"/>
        <end position="258"/>
    </location>
</feature>
<feature type="region of interest" description="Disordered" evidence="1">
    <location>
        <begin position="1"/>
        <end position="50"/>
    </location>
</feature>
<feature type="compositionally biased region" description="Basic residues" evidence="1">
    <location>
        <begin position="185"/>
        <end position="203"/>
    </location>
</feature>